<gene>
    <name evidence="3" type="ORF">GCM10010346_62610</name>
</gene>
<reference evidence="4" key="1">
    <citation type="journal article" date="2019" name="Int. J. Syst. Evol. Microbiol.">
        <title>The Global Catalogue of Microorganisms (GCM) 10K type strain sequencing project: providing services to taxonomists for standard genome sequencing and annotation.</title>
        <authorList>
            <consortium name="The Broad Institute Genomics Platform"/>
            <consortium name="The Broad Institute Genome Sequencing Center for Infectious Disease"/>
            <person name="Wu L."/>
            <person name="Ma J."/>
        </authorList>
    </citation>
    <scope>NUCLEOTIDE SEQUENCE [LARGE SCALE GENOMIC DNA]</scope>
    <source>
        <strain evidence="4">JCM 4737</strain>
    </source>
</reference>
<dbReference type="PANTHER" id="PTHR46889:SF4">
    <property type="entry name" value="TRANSPOSASE INSO FOR INSERTION SEQUENCE ELEMENT IS911B-RELATED"/>
    <property type="match status" value="1"/>
</dbReference>
<proteinExistence type="predicted"/>
<comment type="caution">
    <text evidence="3">The sequence shown here is derived from an EMBL/GenBank/DDBJ whole genome shotgun (WGS) entry which is preliminary data.</text>
</comment>
<dbReference type="Proteomes" id="UP000599437">
    <property type="component" value="Unassembled WGS sequence"/>
</dbReference>
<dbReference type="Pfam" id="PF13276">
    <property type="entry name" value="HTH_21"/>
    <property type="match status" value="1"/>
</dbReference>
<dbReference type="PANTHER" id="PTHR46889">
    <property type="entry name" value="TRANSPOSASE INSF FOR INSERTION SEQUENCE IS3B-RELATED"/>
    <property type="match status" value="1"/>
</dbReference>
<feature type="domain" description="HTH-like" evidence="2">
    <location>
        <begin position="45"/>
        <end position="88"/>
    </location>
</feature>
<evidence type="ECO:0000313" key="3">
    <source>
        <dbReference type="EMBL" id="GHB30682.1"/>
    </source>
</evidence>
<accession>A0ABQ3EFF2</accession>
<evidence type="ECO:0000259" key="2">
    <source>
        <dbReference type="Pfam" id="PF13276"/>
    </source>
</evidence>
<protein>
    <recommendedName>
        <fullName evidence="2">HTH-like domain-containing protein</fullName>
    </recommendedName>
</protein>
<feature type="compositionally biased region" description="Basic and acidic residues" evidence="1">
    <location>
        <begin position="72"/>
        <end position="86"/>
    </location>
</feature>
<dbReference type="InterPro" id="IPR025948">
    <property type="entry name" value="HTH-like_dom"/>
</dbReference>
<dbReference type="RefSeq" id="WP_138895559.1">
    <property type="nucleotide sequence ID" value="NZ_BMVO01000037.1"/>
</dbReference>
<sequence>MSRFQFVDDHRDTYEVKRLCEGLGLNRSSYSKWVAGRQARAARQRKDRLLAERIREVHGESNSAYGSPRVTAELREKGLRVNEKRVARGRTRPASSAPTSDDVGFVP</sequence>
<dbReference type="InterPro" id="IPR050900">
    <property type="entry name" value="Transposase_IS3/IS150/IS904"/>
</dbReference>
<feature type="region of interest" description="Disordered" evidence="1">
    <location>
        <begin position="58"/>
        <end position="107"/>
    </location>
</feature>
<name>A0ABQ3EFF2_9ACTN</name>
<evidence type="ECO:0000313" key="4">
    <source>
        <dbReference type="Proteomes" id="UP000599437"/>
    </source>
</evidence>
<evidence type="ECO:0000256" key="1">
    <source>
        <dbReference type="SAM" id="MobiDB-lite"/>
    </source>
</evidence>
<dbReference type="EMBL" id="BMVO01000037">
    <property type="protein sequence ID" value="GHB30682.1"/>
    <property type="molecule type" value="Genomic_DNA"/>
</dbReference>
<organism evidence="3 4">
    <name type="scientific">Streptomyces chryseus</name>
    <dbReference type="NCBI Taxonomy" id="68186"/>
    <lineage>
        <taxon>Bacteria</taxon>
        <taxon>Bacillati</taxon>
        <taxon>Actinomycetota</taxon>
        <taxon>Actinomycetes</taxon>
        <taxon>Kitasatosporales</taxon>
        <taxon>Streptomycetaceae</taxon>
        <taxon>Streptomyces</taxon>
    </lineage>
</organism>
<keyword evidence="4" id="KW-1185">Reference proteome</keyword>